<comment type="caution">
    <text evidence="1">The sequence shown here is derived from an EMBL/GenBank/DDBJ whole genome shotgun (WGS) entry which is preliminary data.</text>
</comment>
<name>X1LGL1_9ZZZZ</name>
<feature type="non-terminal residue" evidence="1">
    <location>
        <position position="1"/>
    </location>
</feature>
<reference evidence="1" key="1">
    <citation type="journal article" date="2014" name="Front. Microbiol.">
        <title>High frequency of phylogenetically diverse reductive dehalogenase-homologous genes in deep subseafloor sedimentary metagenomes.</title>
        <authorList>
            <person name="Kawai M."/>
            <person name="Futagami T."/>
            <person name="Toyoda A."/>
            <person name="Takaki Y."/>
            <person name="Nishi S."/>
            <person name="Hori S."/>
            <person name="Arai W."/>
            <person name="Tsubouchi T."/>
            <person name="Morono Y."/>
            <person name="Uchiyama I."/>
            <person name="Ito T."/>
            <person name="Fujiyama A."/>
            <person name="Inagaki F."/>
            <person name="Takami H."/>
        </authorList>
    </citation>
    <scope>NUCLEOTIDE SEQUENCE</scope>
    <source>
        <strain evidence="1">Expedition CK06-06</strain>
    </source>
</reference>
<dbReference type="PANTHER" id="PTHR43649:SF12">
    <property type="entry name" value="DIACETYLCHITOBIOSE BINDING PROTEIN DASA"/>
    <property type="match status" value="1"/>
</dbReference>
<dbReference type="Gene3D" id="3.40.190.10">
    <property type="entry name" value="Periplasmic binding protein-like II"/>
    <property type="match status" value="2"/>
</dbReference>
<proteinExistence type="predicted"/>
<dbReference type="EMBL" id="BARV01001929">
    <property type="protein sequence ID" value="GAI01495.1"/>
    <property type="molecule type" value="Genomic_DNA"/>
</dbReference>
<sequence length="384" mass="42127">IEVTLRLIPRAHIIERIMLELLNPTDAFHATCMDATELPTVAATGGLVDLYDYKSNAEFATEGHYVDQLETIEIEGKLYLIPGFWNGALLTYYRTDYFEDPTWKAAYADMYPGDELEVPGTPEELLKVAKFWDVVEDGTVDGIGPGGKYPIYLQATTAELGAAGAMSLFIPLAEYFGAGIYDYEADEILVNKPGSIEAMEYLAELAQHCQPTVLADGTFEAQIAVSEGTCIMADQWSYMFPMLDDPDEMSSEAVGKYAVAMRVMPQMADMLGIAILDTPRKDMVWEFVEWIASPEISIGLTLACPKAPERVQVAEDPRIADAEWLDPLLDSYGRVHPIISPCKSPFIVEIYAATAYRLGQALTGELTPEAACAAAADDIETIVG</sequence>
<evidence type="ECO:0008006" key="2">
    <source>
        <dbReference type="Google" id="ProtNLM"/>
    </source>
</evidence>
<evidence type="ECO:0000313" key="1">
    <source>
        <dbReference type="EMBL" id="GAI01495.1"/>
    </source>
</evidence>
<accession>X1LGL1</accession>
<dbReference type="AlphaFoldDB" id="X1LGL1"/>
<protein>
    <recommendedName>
        <fullName evidence="2">Extracellular solute-binding protein</fullName>
    </recommendedName>
</protein>
<dbReference type="InterPro" id="IPR050490">
    <property type="entry name" value="Bact_solute-bd_prot1"/>
</dbReference>
<organism evidence="1">
    <name type="scientific">marine sediment metagenome</name>
    <dbReference type="NCBI Taxonomy" id="412755"/>
    <lineage>
        <taxon>unclassified sequences</taxon>
        <taxon>metagenomes</taxon>
        <taxon>ecological metagenomes</taxon>
    </lineage>
</organism>
<dbReference type="SUPFAM" id="SSF53850">
    <property type="entry name" value="Periplasmic binding protein-like II"/>
    <property type="match status" value="1"/>
</dbReference>
<dbReference type="PANTHER" id="PTHR43649">
    <property type="entry name" value="ARABINOSE-BINDING PROTEIN-RELATED"/>
    <property type="match status" value="1"/>
</dbReference>
<dbReference type="Pfam" id="PF13416">
    <property type="entry name" value="SBP_bac_8"/>
    <property type="match status" value="1"/>
</dbReference>
<dbReference type="InterPro" id="IPR006059">
    <property type="entry name" value="SBP"/>
</dbReference>
<gene>
    <name evidence="1" type="ORF">S06H3_05259</name>
</gene>